<dbReference type="Proteomes" id="UP000441585">
    <property type="component" value="Unassembled WGS sequence"/>
</dbReference>
<dbReference type="AlphaFoldDB" id="A0A6I2MET5"/>
<keyword evidence="1" id="KW-0472">Membrane</keyword>
<feature type="transmembrane region" description="Helical" evidence="1">
    <location>
        <begin position="35"/>
        <end position="56"/>
    </location>
</feature>
<gene>
    <name evidence="2" type="ORF">GJU41_20210</name>
</gene>
<dbReference type="RefSeq" id="WP_154319394.1">
    <property type="nucleotide sequence ID" value="NZ_CAJFZX010000005.1"/>
</dbReference>
<proteinExistence type="predicted"/>
<sequence length="57" mass="6496">MKNLQAVSKKENENSVLQFIDGEGFDHLLEQTIKFLQGAMIFGCVPYFIYLLISLIS</sequence>
<accession>A0A6I2MET5</accession>
<evidence type="ECO:0000313" key="2">
    <source>
        <dbReference type="EMBL" id="MRX56289.1"/>
    </source>
</evidence>
<keyword evidence="3" id="KW-1185">Reference proteome</keyword>
<reference evidence="2 3" key="1">
    <citation type="submission" date="2019-11" db="EMBL/GenBank/DDBJ databases">
        <title>Bacillus idriensis genome.</title>
        <authorList>
            <person name="Konopka E.N."/>
            <person name="Newman J.D."/>
        </authorList>
    </citation>
    <scope>NUCLEOTIDE SEQUENCE [LARGE SCALE GENOMIC DNA]</scope>
    <source>
        <strain evidence="2 3">DSM 19097</strain>
    </source>
</reference>
<evidence type="ECO:0000256" key="1">
    <source>
        <dbReference type="SAM" id="Phobius"/>
    </source>
</evidence>
<keyword evidence="1" id="KW-0812">Transmembrane</keyword>
<evidence type="ECO:0000313" key="3">
    <source>
        <dbReference type="Proteomes" id="UP000441585"/>
    </source>
</evidence>
<protein>
    <submittedName>
        <fullName evidence="2">Uncharacterized protein</fullName>
    </submittedName>
</protein>
<dbReference type="EMBL" id="WKKF01000010">
    <property type="protein sequence ID" value="MRX56289.1"/>
    <property type="molecule type" value="Genomic_DNA"/>
</dbReference>
<keyword evidence="1" id="KW-1133">Transmembrane helix</keyword>
<name>A0A6I2MET5_9BACI</name>
<organism evidence="2 3">
    <name type="scientific">Metabacillus idriensis</name>
    <dbReference type="NCBI Taxonomy" id="324768"/>
    <lineage>
        <taxon>Bacteria</taxon>
        <taxon>Bacillati</taxon>
        <taxon>Bacillota</taxon>
        <taxon>Bacilli</taxon>
        <taxon>Bacillales</taxon>
        <taxon>Bacillaceae</taxon>
        <taxon>Metabacillus</taxon>
    </lineage>
</organism>
<comment type="caution">
    <text evidence="2">The sequence shown here is derived from an EMBL/GenBank/DDBJ whole genome shotgun (WGS) entry which is preliminary data.</text>
</comment>